<evidence type="ECO:0000313" key="2">
    <source>
        <dbReference type="Proteomes" id="UP000694580"/>
    </source>
</evidence>
<evidence type="ECO:0000313" key="1">
    <source>
        <dbReference type="Ensembl" id="ENSDCDP00010020378.1"/>
    </source>
</evidence>
<reference evidence="1" key="3">
    <citation type="submission" date="2025-09" db="UniProtKB">
        <authorList>
            <consortium name="Ensembl"/>
        </authorList>
    </citation>
    <scope>IDENTIFICATION</scope>
</reference>
<gene>
    <name evidence="1" type="primary">MRPL33</name>
</gene>
<sequence length="71" mass="7935">MESAITLCTSACTDKVENLGGCSSEALTHFVSALKCSGKVRVCVRKYLAVGRLHRLCFPRWRASQRHCHRV</sequence>
<dbReference type="Proteomes" id="UP000694580">
    <property type="component" value="Chromosome 9"/>
</dbReference>
<reference evidence="1" key="2">
    <citation type="submission" date="2025-08" db="UniProtKB">
        <authorList>
            <consortium name="Ensembl"/>
        </authorList>
    </citation>
    <scope>IDENTIFICATION</scope>
</reference>
<protein>
    <submittedName>
        <fullName evidence="1">Uncharacterized protein</fullName>
    </submittedName>
</protein>
<name>A0AAY4BHJ7_9TELE</name>
<organism evidence="1 2">
    <name type="scientific">Denticeps clupeoides</name>
    <name type="common">denticle herring</name>
    <dbReference type="NCBI Taxonomy" id="299321"/>
    <lineage>
        <taxon>Eukaryota</taxon>
        <taxon>Metazoa</taxon>
        <taxon>Chordata</taxon>
        <taxon>Craniata</taxon>
        <taxon>Vertebrata</taxon>
        <taxon>Euteleostomi</taxon>
        <taxon>Actinopterygii</taxon>
        <taxon>Neopterygii</taxon>
        <taxon>Teleostei</taxon>
        <taxon>Clupei</taxon>
        <taxon>Clupeiformes</taxon>
        <taxon>Denticipitoidei</taxon>
        <taxon>Denticipitidae</taxon>
        <taxon>Denticeps</taxon>
    </lineage>
</organism>
<proteinExistence type="predicted"/>
<dbReference type="AlphaFoldDB" id="A0AAY4BHJ7"/>
<keyword evidence="2" id="KW-1185">Reference proteome</keyword>
<reference evidence="1 2" key="1">
    <citation type="submission" date="2020-06" db="EMBL/GenBank/DDBJ databases">
        <authorList>
            <consortium name="Wellcome Sanger Institute Data Sharing"/>
        </authorList>
    </citation>
    <scope>NUCLEOTIDE SEQUENCE [LARGE SCALE GENOMIC DNA]</scope>
</reference>
<accession>A0AAY4BHJ7</accession>
<dbReference type="Ensembl" id="ENSDCDT00010021613.1">
    <property type="protein sequence ID" value="ENSDCDP00010020378.1"/>
    <property type="gene ID" value="ENSDCDG00010009264.1"/>
</dbReference>